<feature type="compositionally biased region" description="Low complexity" evidence="1">
    <location>
        <begin position="82"/>
        <end position="93"/>
    </location>
</feature>
<feature type="non-terminal residue" evidence="2">
    <location>
        <position position="106"/>
    </location>
</feature>
<feature type="non-terminal residue" evidence="2">
    <location>
        <position position="1"/>
    </location>
</feature>
<evidence type="ECO:0000256" key="1">
    <source>
        <dbReference type="SAM" id="MobiDB-lite"/>
    </source>
</evidence>
<feature type="region of interest" description="Disordered" evidence="1">
    <location>
        <begin position="1"/>
        <end position="106"/>
    </location>
</feature>
<organism evidence="2">
    <name type="scientific">Tanacetum cinerariifolium</name>
    <name type="common">Dalmatian daisy</name>
    <name type="synonym">Chrysanthemum cinerariifolium</name>
    <dbReference type="NCBI Taxonomy" id="118510"/>
    <lineage>
        <taxon>Eukaryota</taxon>
        <taxon>Viridiplantae</taxon>
        <taxon>Streptophyta</taxon>
        <taxon>Embryophyta</taxon>
        <taxon>Tracheophyta</taxon>
        <taxon>Spermatophyta</taxon>
        <taxon>Magnoliopsida</taxon>
        <taxon>eudicotyledons</taxon>
        <taxon>Gunneridae</taxon>
        <taxon>Pentapetalae</taxon>
        <taxon>asterids</taxon>
        <taxon>campanulids</taxon>
        <taxon>Asterales</taxon>
        <taxon>Asteraceae</taxon>
        <taxon>Asteroideae</taxon>
        <taxon>Anthemideae</taxon>
        <taxon>Anthemidinae</taxon>
        <taxon>Tanacetum</taxon>
    </lineage>
</organism>
<dbReference type="EMBL" id="BKCJ011784613">
    <property type="protein sequence ID" value="GFD52630.1"/>
    <property type="molecule type" value="Genomic_DNA"/>
</dbReference>
<comment type="caution">
    <text evidence="2">The sequence shown here is derived from an EMBL/GenBank/DDBJ whole genome shotgun (WGS) entry which is preliminary data.</text>
</comment>
<gene>
    <name evidence="2" type="ORF">Tci_924599</name>
</gene>
<reference evidence="2" key="1">
    <citation type="journal article" date="2019" name="Sci. Rep.">
        <title>Draft genome of Tanacetum cinerariifolium, the natural source of mosquito coil.</title>
        <authorList>
            <person name="Yamashiro T."/>
            <person name="Shiraishi A."/>
            <person name="Satake H."/>
            <person name="Nakayama K."/>
        </authorList>
    </citation>
    <scope>NUCLEOTIDE SEQUENCE</scope>
</reference>
<evidence type="ECO:0000313" key="2">
    <source>
        <dbReference type="EMBL" id="GFD52630.1"/>
    </source>
</evidence>
<dbReference type="AlphaFoldDB" id="A0A699X2A1"/>
<name>A0A699X2A1_TANCI</name>
<sequence length="106" mass="10688">GSAAGAADGATERVAVPGTRRDGGRPHAHAGTGGRAPRRRQRAAAFIESRSPPRAGQRLGAGAAKGERQGARDAHAARRHGAAASDLAAGQADRAVDAQPPALLRF</sequence>
<accession>A0A699X2A1</accession>
<proteinExistence type="predicted"/>
<protein>
    <submittedName>
        <fullName evidence="2">Uncharacterized protein</fullName>
    </submittedName>
</protein>
<feature type="compositionally biased region" description="Basic and acidic residues" evidence="1">
    <location>
        <begin position="65"/>
        <end position="76"/>
    </location>
</feature>